<evidence type="ECO:0000313" key="2">
    <source>
        <dbReference type="EMBL" id="GAA5148798.1"/>
    </source>
</evidence>
<dbReference type="Proteomes" id="UP001428817">
    <property type="component" value="Unassembled WGS sequence"/>
</dbReference>
<dbReference type="InterPro" id="IPR032710">
    <property type="entry name" value="NTF2-like_dom_sf"/>
</dbReference>
<dbReference type="Pfam" id="PF12680">
    <property type="entry name" value="SnoaL_2"/>
    <property type="match status" value="1"/>
</dbReference>
<evidence type="ECO:0000313" key="3">
    <source>
        <dbReference type="Proteomes" id="UP001428817"/>
    </source>
</evidence>
<protein>
    <submittedName>
        <fullName evidence="2">Nuclear transport factor 2 family protein</fullName>
    </submittedName>
</protein>
<dbReference type="InterPro" id="IPR037401">
    <property type="entry name" value="SnoaL-like"/>
</dbReference>
<proteinExistence type="predicted"/>
<sequence>MEAMMSARTDLGYDPDRLCAEFLAPWNDHDVEAAIATFSGDGFWEFTVGSEPWGRTYTGREALREAIGAVFTAIPDIHYEVVRYHAAPTHLTMEVLVTGTNGEGKKLNYQACDILSLDAGKVTGKRSYRKVVS</sequence>
<accession>A0ABP9PQV8</accession>
<evidence type="ECO:0000259" key="1">
    <source>
        <dbReference type="Pfam" id="PF12680"/>
    </source>
</evidence>
<dbReference type="SUPFAM" id="SSF54427">
    <property type="entry name" value="NTF2-like"/>
    <property type="match status" value="1"/>
</dbReference>
<comment type="caution">
    <text evidence="2">The sequence shown here is derived from an EMBL/GenBank/DDBJ whole genome shotgun (WGS) entry which is preliminary data.</text>
</comment>
<dbReference type="EMBL" id="BAABJP010000004">
    <property type="protein sequence ID" value="GAA5148798.1"/>
    <property type="molecule type" value="Genomic_DNA"/>
</dbReference>
<reference evidence="3" key="1">
    <citation type="journal article" date="2019" name="Int. J. Syst. Evol. Microbiol.">
        <title>The Global Catalogue of Microorganisms (GCM) 10K type strain sequencing project: providing services to taxonomists for standard genome sequencing and annotation.</title>
        <authorList>
            <consortium name="The Broad Institute Genomics Platform"/>
            <consortium name="The Broad Institute Genome Sequencing Center for Infectious Disease"/>
            <person name="Wu L."/>
            <person name="Ma J."/>
        </authorList>
    </citation>
    <scope>NUCLEOTIDE SEQUENCE [LARGE SCALE GENOMIC DNA]</scope>
    <source>
        <strain evidence="3">JCM 18303</strain>
    </source>
</reference>
<keyword evidence="3" id="KW-1185">Reference proteome</keyword>
<organism evidence="2 3">
    <name type="scientific">Pseudonocardia eucalypti</name>
    <dbReference type="NCBI Taxonomy" id="648755"/>
    <lineage>
        <taxon>Bacteria</taxon>
        <taxon>Bacillati</taxon>
        <taxon>Actinomycetota</taxon>
        <taxon>Actinomycetes</taxon>
        <taxon>Pseudonocardiales</taxon>
        <taxon>Pseudonocardiaceae</taxon>
        <taxon>Pseudonocardia</taxon>
    </lineage>
</organism>
<feature type="domain" description="SnoaL-like" evidence="1">
    <location>
        <begin position="21"/>
        <end position="123"/>
    </location>
</feature>
<name>A0ABP9PQV8_9PSEU</name>
<dbReference type="Gene3D" id="3.10.450.50">
    <property type="match status" value="1"/>
</dbReference>
<gene>
    <name evidence="2" type="ORF">GCM10023321_11630</name>
</gene>